<dbReference type="EMBL" id="JBBGZH010000002">
    <property type="protein sequence ID" value="MEJ5020947.1"/>
    <property type="molecule type" value="Genomic_DNA"/>
</dbReference>
<dbReference type="InterPro" id="IPR046914">
    <property type="entry name" value="ABC-3C_CTD6"/>
</dbReference>
<feature type="domain" description="ABC-three component systems C-terminal" evidence="1">
    <location>
        <begin position="204"/>
        <end position="331"/>
    </location>
</feature>
<sequence length="333" mass="37353">MPINYAAQIKVLPPESLEEFVKDWLAQRVKDYHGHELWRGTGDMGRDVTGYIDEHRMEGHWDNFQCKQLSRTLSMPNVLLELGKIFMHAAAGEYKVPRAYVFVAPQGVQRAVQQAIAHPQKLQDRFIETWDTDIAHRLVEKANIPLTVEITAAIKAFNFTKLTWLDAGRLVDDPACKAALVKWFGDDPGRAPRGVVPAEMQNEESSYVTQLLALYGTKGPGTYPDAASAAVSPEYGRHFNDQRTRFFDAEAFDRFYRDSTPADYLVTFKDEIYLGVVDVHGEVHADGLVKLSQVMKHAGVLHASGILGKHAGPQVKQGTCHQFANEGRLPWHS</sequence>
<reference evidence="2 3" key="1">
    <citation type="submission" date="2023-12" db="EMBL/GenBank/DDBJ databases">
        <title>Gut-associated functions are favored during microbiome assembly across C. elegans life.</title>
        <authorList>
            <person name="Zimmermann J."/>
        </authorList>
    </citation>
    <scope>NUCLEOTIDE SEQUENCE [LARGE SCALE GENOMIC DNA]</scope>
    <source>
        <strain evidence="2 3">MYb71</strain>
    </source>
</reference>
<dbReference type="Pfam" id="PF20282">
    <property type="entry name" value="CTD6"/>
    <property type="match status" value="1"/>
</dbReference>
<name>A0ABU8PFB5_9HYPH</name>
<accession>A0ABU8PFB5</accession>
<dbReference type="Proteomes" id="UP001375812">
    <property type="component" value="Unassembled WGS sequence"/>
</dbReference>
<evidence type="ECO:0000313" key="2">
    <source>
        <dbReference type="EMBL" id="MEJ5020947.1"/>
    </source>
</evidence>
<keyword evidence="3" id="KW-1185">Reference proteome</keyword>
<evidence type="ECO:0000259" key="1">
    <source>
        <dbReference type="Pfam" id="PF20282"/>
    </source>
</evidence>
<proteinExistence type="predicted"/>
<gene>
    <name evidence="2" type="ORF">WH297_14570</name>
</gene>
<dbReference type="RefSeq" id="WP_105543442.1">
    <property type="nucleotide sequence ID" value="NZ_JBBGZH010000002.1"/>
</dbReference>
<evidence type="ECO:0000313" key="3">
    <source>
        <dbReference type="Proteomes" id="UP001375812"/>
    </source>
</evidence>
<protein>
    <submittedName>
        <fullName evidence="2">ABC-three component system protein</fullName>
    </submittedName>
</protein>
<comment type="caution">
    <text evidence="2">The sequence shown here is derived from an EMBL/GenBank/DDBJ whole genome shotgun (WGS) entry which is preliminary data.</text>
</comment>
<organism evidence="2 3">
    <name type="scientific">Ochrobactrum vermis</name>
    <dbReference type="NCBI Taxonomy" id="1827297"/>
    <lineage>
        <taxon>Bacteria</taxon>
        <taxon>Pseudomonadati</taxon>
        <taxon>Pseudomonadota</taxon>
        <taxon>Alphaproteobacteria</taxon>
        <taxon>Hyphomicrobiales</taxon>
        <taxon>Brucellaceae</taxon>
        <taxon>Brucella/Ochrobactrum group</taxon>
        <taxon>Ochrobactrum</taxon>
    </lineage>
</organism>